<feature type="domain" description="ATP-grasp" evidence="2">
    <location>
        <begin position="103"/>
        <end position="300"/>
    </location>
</feature>
<dbReference type="AlphaFoldDB" id="A0A2S6IEH3"/>
<dbReference type="PROSITE" id="PS50975">
    <property type="entry name" value="ATP_GRASP"/>
    <property type="match status" value="1"/>
</dbReference>
<dbReference type="EMBL" id="PTJD01000013">
    <property type="protein sequence ID" value="PPK92618.1"/>
    <property type="molecule type" value="Genomic_DNA"/>
</dbReference>
<dbReference type="SUPFAM" id="SSF56059">
    <property type="entry name" value="Glutathione synthetase ATP-binding domain-like"/>
    <property type="match status" value="1"/>
</dbReference>
<dbReference type="PANTHER" id="PTHR39217">
    <property type="match status" value="1"/>
</dbReference>
<protein>
    <submittedName>
        <fullName evidence="3">Glutathione synthase/RimK-type ligase-like ATP-grasp enzyme</fullName>
    </submittedName>
</protein>
<keyword evidence="3" id="KW-0436">Ligase</keyword>
<dbReference type="InterPro" id="IPR011761">
    <property type="entry name" value="ATP-grasp"/>
</dbReference>
<comment type="caution">
    <text evidence="3">The sequence shown here is derived from an EMBL/GenBank/DDBJ whole genome shotgun (WGS) entry which is preliminary data.</text>
</comment>
<reference evidence="3 4" key="1">
    <citation type="submission" date="2018-02" db="EMBL/GenBank/DDBJ databases">
        <title>Genomic Encyclopedia of Archaeal and Bacterial Type Strains, Phase II (KMG-II): from individual species to whole genera.</title>
        <authorList>
            <person name="Goeker M."/>
        </authorList>
    </citation>
    <scope>NUCLEOTIDE SEQUENCE [LARGE SCALE GENOMIC DNA]</scope>
    <source>
        <strain evidence="3 4">DSM 22857</strain>
    </source>
</reference>
<evidence type="ECO:0000259" key="2">
    <source>
        <dbReference type="PROSITE" id="PS50975"/>
    </source>
</evidence>
<name>A0A2S6IEH3_9ACTN</name>
<dbReference type="Proteomes" id="UP000239485">
    <property type="component" value="Unassembled WGS sequence"/>
</dbReference>
<keyword evidence="4" id="KW-1185">Reference proteome</keyword>
<proteinExistence type="predicted"/>
<dbReference type="RefSeq" id="WP_104434448.1">
    <property type="nucleotide sequence ID" value="NZ_PTJD01000013.1"/>
</dbReference>
<organism evidence="3 4">
    <name type="scientific">Kineococcus xinjiangensis</name>
    <dbReference type="NCBI Taxonomy" id="512762"/>
    <lineage>
        <taxon>Bacteria</taxon>
        <taxon>Bacillati</taxon>
        <taxon>Actinomycetota</taxon>
        <taxon>Actinomycetes</taxon>
        <taxon>Kineosporiales</taxon>
        <taxon>Kineosporiaceae</taxon>
        <taxon>Kineococcus</taxon>
    </lineage>
</organism>
<sequence length="308" mass="32021">MSVTSSSTPPAPPRVAVATSAAVPHLDSDGPELLAALARAGVAADVRVWDAPDADWSEYDLVLVRSTWDYTGRRDEFLAWARSVAATSNPADVLEWNTDKHYVLDLERAGVPVVPTLFLEAEAPFAFRVPAGAGEVVVKPAVSAGATDTGRFAVGDAGATELARHLHGRGRTVMVQPYQSGIDAAGETAVLFLGGEFSHVVRKAPLLTGPGVGTPAMGDDVQDRITVTTPTTAQLAVARAALEAVPGGAHQLTYARVDLVPGADGEPLVLELEVSEPSLFLRHAPAGALDRFARSVAAAATGRVAVRA</sequence>
<keyword evidence="1" id="KW-0067">ATP-binding</keyword>
<dbReference type="OrthoDB" id="3373978at2"/>
<dbReference type="GO" id="GO:0005524">
    <property type="term" value="F:ATP binding"/>
    <property type="evidence" value="ECO:0007669"/>
    <property type="project" value="UniProtKB-UniRule"/>
</dbReference>
<gene>
    <name evidence="3" type="ORF">CLV92_11347</name>
</gene>
<keyword evidence="1" id="KW-0547">Nucleotide-binding</keyword>
<evidence type="ECO:0000313" key="3">
    <source>
        <dbReference type="EMBL" id="PPK92618.1"/>
    </source>
</evidence>
<evidence type="ECO:0000256" key="1">
    <source>
        <dbReference type="PROSITE-ProRule" id="PRU00409"/>
    </source>
</evidence>
<evidence type="ECO:0000313" key="4">
    <source>
        <dbReference type="Proteomes" id="UP000239485"/>
    </source>
</evidence>
<dbReference type="GO" id="GO:0046872">
    <property type="term" value="F:metal ion binding"/>
    <property type="evidence" value="ECO:0007669"/>
    <property type="project" value="InterPro"/>
</dbReference>
<dbReference type="InterPro" id="IPR053191">
    <property type="entry name" value="DcsG_Biosynth_Enzyme"/>
</dbReference>
<dbReference type="PANTHER" id="PTHR39217:SF1">
    <property type="entry name" value="GLUTATHIONE SYNTHETASE"/>
    <property type="match status" value="1"/>
</dbReference>
<dbReference type="GO" id="GO:0016874">
    <property type="term" value="F:ligase activity"/>
    <property type="evidence" value="ECO:0007669"/>
    <property type="project" value="UniProtKB-KW"/>
</dbReference>
<accession>A0A2S6IEH3</accession>